<evidence type="ECO:0000313" key="9">
    <source>
        <dbReference type="WBParaSite" id="HNAJ_0000786901-mRNA-1"/>
    </source>
</evidence>
<dbReference type="InterPro" id="IPR001680">
    <property type="entry name" value="WD40_rpt"/>
</dbReference>
<keyword evidence="3" id="KW-0853">WD repeat</keyword>
<keyword evidence="5" id="KW-0539">Nucleus</keyword>
<evidence type="ECO:0000256" key="3">
    <source>
        <dbReference type="ARBA" id="ARBA00022574"/>
    </source>
</evidence>
<name>A0A158QHQ8_RODNA</name>
<reference evidence="9" key="1">
    <citation type="submission" date="2016-04" db="UniProtKB">
        <authorList>
            <consortium name="WormBaseParasite"/>
        </authorList>
    </citation>
    <scope>IDENTIFICATION</scope>
</reference>
<proteinExistence type="inferred from homology"/>
<dbReference type="GO" id="GO:0006364">
    <property type="term" value="P:rRNA processing"/>
    <property type="evidence" value="ECO:0007669"/>
    <property type="project" value="UniProtKB-KW"/>
</dbReference>
<dbReference type="InterPro" id="IPR036322">
    <property type="entry name" value="WD40_repeat_dom_sf"/>
</dbReference>
<evidence type="ECO:0000256" key="6">
    <source>
        <dbReference type="ARBA" id="ARBA00025767"/>
    </source>
</evidence>
<keyword evidence="8" id="KW-1185">Reference proteome</keyword>
<dbReference type="STRING" id="102285.A0A158QHQ8"/>
<dbReference type="WBParaSite" id="HNAJ_0000786901-mRNA-1">
    <property type="protein sequence ID" value="HNAJ_0000786901-mRNA-1"/>
    <property type="gene ID" value="HNAJ_0000786901"/>
</dbReference>
<comment type="similarity">
    <text evidence="6">Belongs to the WD repeat UTP18 family.</text>
</comment>
<keyword evidence="4" id="KW-0677">Repeat</keyword>
<dbReference type="AlphaFoldDB" id="A0A158QHQ8"/>
<evidence type="ECO:0000256" key="4">
    <source>
        <dbReference type="ARBA" id="ARBA00022737"/>
    </source>
</evidence>
<dbReference type="Proteomes" id="UP000278807">
    <property type="component" value="Unassembled WGS sequence"/>
</dbReference>
<dbReference type="GO" id="GO:0034388">
    <property type="term" value="C:Pwp2p-containing subcomplex of 90S preribosome"/>
    <property type="evidence" value="ECO:0007669"/>
    <property type="project" value="TreeGrafter"/>
</dbReference>
<accession>A0A158QHQ8</accession>
<dbReference type="InterPro" id="IPR045161">
    <property type="entry name" value="Utp18"/>
</dbReference>
<evidence type="ECO:0000256" key="1">
    <source>
        <dbReference type="ARBA" id="ARBA00004604"/>
    </source>
</evidence>
<evidence type="ECO:0000313" key="8">
    <source>
        <dbReference type="Proteomes" id="UP000278807"/>
    </source>
</evidence>
<dbReference type="PANTHER" id="PTHR18359:SF0">
    <property type="entry name" value="U3 SMALL NUCLEOLAR RNA-ASSOCIATED PROTEIN 18 HOMOLOG"/>
    <property type="match status" value="1"/>
</dbReference>
<protein>
    <submittedName>
        <fullName evidence="9">WD_REPEATS_REGION domain-containing protein</fullName>
    </submittedName>
</protein>
<sequence length="396" mass="43945">MNFSDDDSEFSIVVHPQKLNEVEASVVKPSDVAIEPELNPAWVDDEDNTTIGNAVLSQPAILDIHSHIARKRQRISDVEKLYDVLGKDSQDVLDYNTRIFRMSDANMERLSSAPLTSFDKKESTLLADCVFERFPISCAKFTTQGDRVILVAKKHYFKVYDMSTSKVTHPKIPFDAEYGERVSSVQISPQNEIGAFLGSYGVYIVDLRSYEKLNTSRVSGSAVAHCFSQDGNLLNAFSSDGSIFVFDMRKNALPMHRWYDYSCVGGCSLAISNDSKYIACGSESGYVNIYTWESVMKNLTKRPKPQKTVGNLVTAVDQLRFHPSGEMLFMSSSLEPGAARLYDIENQRVHASFPACMGRLGKPVSVGFSPRGGYLAVGQSGGRAALYCLDWCGSKY</sequence>
<reference evidence="7 8" key="2">
    <citation type="submission" date="2018-11" db="EMBL/GenBank/DDBJ databases">
        <authorList>
            <consortium name="Pathogen Informatics"/>
        </authorList>
    </citation>
    <scope>NUCLEOTIDE SEQUENCE [LARGE SCALE GENOMIC DNA]</scope>
</reference>
<comment type="subcellular location">
    <subcellularLocation>
        <location evidence="1">Nucleus</location>
        <location evidence="1">Nucleolus</location>
    </subcellularLocation>
</comment>
<evidence type="ECO:0000313" key="7">
    <source>
        <dbReference type="EMBL" id="VDO03725.1"/>
    </source>
</evidence>
<dbReference type="InterPro" id="IPR015943">
    <property type="entry name" value="WD40/YVTN_repeat-like_dom_sf"/>
</dbReference>
<organism evidence="9">
    <name type="scientific">Rodentolepis nana</name>
    <name type="common">Dwarf tapeworm</name>
    <name type="synonym">Hymenolepis nana</name>
    <dbReference type="NCBI Taxonomy" id="102285"/>
    <lineage>
        <taxon>Eukaryota</taxon>
        <taxon>Metazoa</taxon>
        <taxon>Spiralia</taxon>
        <taxon>Lophotrochozoa</taxon>
        <taxon>Platyhelminthes</taxon>
        <taxon>Cestoda</taxon>
        <taxon>Eucestoda</taxon>
        <taxon>Cyclophyllidea</taxon>
        <taxon>Hymenolepididae</taxon>
        <taxon>Rodentolepis</taxon>
    </lineage>
</organism>
<gene>
    <name evidence="7" type="ORF">HNAJ_LOCUS7865</name>
</gene>
<evidence type="ECO:0000256" key="5">
    <source>
        <dbReference type="ARBA" id="ARBA00023242"/>
    </source>
</evidence>
<dbReference type="Pfam" id="PF00400">
    <property type="entry name" value="WD40"/>
    <property type="match status" value="1"/>
</dbReference>
<dbReference type="OrthoDB" id="1935146at2759"/>
<keyword evidence="2" id="KW-0698">rRNA processing</keyword>
<dbReference type="EMBL" id="UZAE01012144">
    <property type="protein sequence ID" value="VDO03725.1"/>
    <property type="molecule type" value="Genomic_DNA"/>
</dbReference>
<dbReference type="Gene3D" id="2.130.10.10">
    <property type="entry name" value="YVTN repeat-like/Quinoprotein amine dehydrogenase"/>
    <property type="match status" value="1"/>
</dbReference>
<dbReference type="PANTHER" id="PTHR18359">
    <property type="entry name" value="WD-REPEAT PROTEIN-RELATED"/>
    <property type="match status" value="1"/>
</dbReference>
<dbReference type="GO" id="GO:0032040">
    <property type="term" value="C:small-subunit processome"/>
    <property type="evidence" value="ECO:0007669"/>
    <property type="project" value="TreeGrafter"/>
</dbReference>
<dbReference type="SUPFAM" id="SSF50978">
    <property type="entry name" value="WD40 repeat-like"/>
    <property type="match status" value="1"/>
</dbReference>
<evidence type="ECO:0000256" key="2">
    <source>
        <dbReference type="ARBA" id="ARBA00022552"/>
    </source>
</evidence>